<name>A0A6N2T146_9ACTO</name>
<dbReference type="InterPro" id="IPR003769">
    <property type="entry name" value="ClpS_core"/>
</dbReference>
<dbReference type="Gene3D" id="3.30.1390.10">
    <property type="match status" value="1"/>
</dbReference>
<evidence type="ECO:0000259" key="1">
    <source>
        <dbReference type="Pfam" id="PF02617"/>
    </source>
</evidence>
<feature type="domain" description="Adaptor protein ClpS core" evidence="1">
    <location>
        <begin position="21"/>
        <end position="86"/>
    </location>
</feature>
<dbReference type="GO" id="GO:0030163">
    <property type="term" value="P:protein catabolic process"/>
    <property type="evidence" value="ECO:0007669"/>
    <property type="project" value="InterPro"/>
</dbReference>
<protein>
    <submittedName>
        <fullName evidence="2">ATP-dependent Clp protease adaptor protein ClpS</fullName>
    </submittedName>
</protein>
<dbReference type="SUPFAM" id="SSF54736">
    <property type="entry name" value="ClpS-like"/>
    <property type="match status" value="1"/>
</dbReference>
<dbReference type="EMBL" id="CACRSM010000002">
    <property type="protein sequence ID" value="VYS97525.1"/>
    <property type="molecule type" value="Genomic_DNA"/>
</dbReference>
<sequence length="96" mass="10650">MSGVPVTAKNPNVGTVKASVPRWNLIVWDDPINSLDYIAEVLHRHFGYPRPTCEALTLQVHSDGKAIIATGLRERVEADLQTLHDYGVQSTLERVT</sequence>
<reference evidence="2" key="1">
    <citation type="submission" date="2019-11" db="EMBL/GenBank/DDBJ databases">
        <authorList>
            <person name="Feng L."/>
        </authorList>
    </citation>
    <scope>NUCLEOTIDE SEQUENCE</scope>
    <source>
        <strain evidence="2">AodontolyticusLFYP35</strain>
    </source>
</reference>
<organism evidence="2">
    <name type="scientific">Schaalia odontolytica</name>
    <dbReference type="NCBI Taxonomy" id="1660"/>
    <lineage>
        <taxon>Bacteria</taxon>
        <taxon>Bacillati</taxon>
        <taxon>Actinomycetota</taxon>
        <taxon>Actinomycetes</taxon>
        <taxon>Actinomycetales</taxon>
        <taxon>Actinomycetaceae</taxon>
        <taxon>Schaalia</taxon>
    </lineage>
</organism>
<dbReference type="Pfam" id="PF02617">
    <property type="entry name" value="ClpS"/>
    <property type="match status" value="1"/>
</dbReference>
<dbReference type="GO" id="GO:0008233">
    <property type="term" value="F:peptidase activity"/>
    <property type="evidence" value="ECO:0007669"/>
    <property type="project" value="UniProtKB-KW"/>
</dbReference>
<evidence type="ECO:0000313" key="2">
    <source>
        <dbReference type="EMBL" id="VYS97525.1"/>
    </source>
</evidence>
<keyword evidence="2" id="KW-0378">Hydrolase</keyword>
<gene>
    <name evidence="2" type="ORF">AOLFYP35_01058</name>
</gene>
<dbReference type="InterPro" id="IPR014719">
    <property type="entry name" value="Ribosomal_bL12_C/ClpS-like"/>
</dbReference>
<accession>A0A6N2T146</accession>
<dbReference type="GO" id="GO:0006508">
    <property type="term" value="P:proteolysis"/>
    <property type="evidence" value="ECO:0007669"/>
    <property type="project" value="UniProtKB-KW"/>
</dbReference>
<dbReference type="AlphaFoldDB" id="A0A6N2T146"/>
<proteinExistence type="predicted"/>
<keyword evidence="2" id="KW-0645">Protease</keyword>